<dbReference type="GO" id="GO:0004088">
    <property type="term" value="F:carbamoyl-phosphate synthase (glutamine-hydrolyzing) activity"/>
    <property type="evidence" value="ECO:0007669"/>
    <property type="project" value="UniProtKB-EC"/>
</dbReference>
<dbReference type="InterPro" id="IPR036480">
    <property type="entry name" value="CarbP_synth_ssu_N_sf"/>
</dbReference>
<dbReference type="OrthoDB" id="9804328at2"/>
<accession>A0A429X5C4</accession>
<dbReference type="PROSITE" id="PS51273">
    <property type="entry name" value="GATASE_TYPE_1"/>
    <property type="match status" value="1"/>
</dbReference>
<comment type="caution">
    <text evidence="7">The sequence shown here is derived from an EMBL/GenBank/DDBJ whole genome shotgun (WGS) entry which is preliminary data.</text>
</comment>
<evidence type="ECO:0000256" key="1">
    <source>
        <dbReference type="ARBA" id="ARBA00005077"/>
    </source>
</evidence>
<dbReference type="SMART" id="SM01097">
    <property type="entry name" value="CPSase_sm_chain"/>
    <property type="match status" value="1"/>
</dbReference>
<evidence type="ECO:0000256" key="4">
    <source>
        <dbReference type="ARBA" id="ARBA00022962"/>
    </source>
</evidence>
<dbReference type="Proteomes" id="UP000287296">
    <property type="component" value="Unassembled WGS sequence"/>
</dbReference>
<dbReference type="PRINTS" id="PR00097">
    <property type="entry name" value="ANTSNTHASEII"/>
</dbReference>
<comment type="similarity">
    <text evidence="2">Belongs to the CarA family.</text>
</comment>
<dbReference type="EMBL" id="QYTW02000018">
    <property type="protein sequence ID" value="RST58638.1"/>
    <property type="molecule type" value="Genomic_DNA"/>
</dbReference>
<comment type="pathway">
    <text evidence="1">Amino-acid biosynthesis; L-arginine biosynthesis; carbamoyl phosphate from bicarbonate: step 1/1.</text>
</comment>
<dbReference type="NCBIfam" id="NF009475">
    <property type="entry name" value="PRK12838.1"/>
    <property type="match status" value="1"/>
</dbReference>
<evidence type="ECO:0000256" key="2">
    <source>
        <dbReference type="ARBA" id="ARBA00007800"/>
    </source>
</evidence>
<dbReference type="InterPro" id="IPR029062">
    <property type="entry name" value="Class_I_gatase-like"/>
</dbReference>
<evidence type="ECO:0000259" key="6">
    <source>
        <dbReference type="SMART" id="SM01097"/>
    </source>
</evidence>
<reference evidence="7 8" key="1">
    <citation type="submission" date="2018-12" db="EMBL/GenBank/DDBJ databases">
        <authorList>
            <person name="Sun L."/>
            <person name="Chen Z."/>
        </authorList>
    </citation>
    <scope>NUCLEOTIDE SEQUENCE [LARGE SCALE GENOMIC DNA]</scope>
    <source>
        <strain evidence="7 8">LMG 29736</strain>
    </source>
</reference>
<evidence type="ECO:0000256" key="3">
    <source>
        <dbReference type="ARBA" id="ARBA00012738"/>
    </source>
</evidence>
<dbReference type="InterPro" id="IPR050472">
    <property type="entry name" value="Anth_synth/Amidotransfase"/>
</dbReference>
<evidence type="ECO:0000256" key="5">
    <source>
        <dbReference type="ARBA" id="ARBA00048816"/>
    </source>
</evidence>
<dbReference type="Pfam" id="PF00988">
    <property type="entry name" value="CPSase_sm_chain"/>
    <property type="match status" value="1"/>
</dbReference>
<organism evidence="7 8">
    <name type="scientific">Siminovitchia terrae</name>
    <name type="common">Bacillus terrae</name>
    <dbReference type="NCBI Taxonomy" id="1914933"/>
    <lineage>
        <taxon>Bacteria</taxon>
        <taxon>Bacillati</taxon>
        <taxon>Bacillota</taxon>
        <taxon>Bacilli</taxon>
        <taxon>Bacillales</taxon>
        <taxon>Bacillaceae</taxon>
        <taxon>Siminovitchia</taxon>
    </lineage>
</organism>
<dbReference type="PRINTS" id="PR00099">
    <property type="entry name" value="CPSGATASE"/>
</dbReference>
<comment type="catalytic activity">
    <reaction evidence="5">
        <text>hydrogencarbonate + L-glutamine + 2 ATP + H2O = carbamoyl phosphate + L-glutamate + 2 ADP + phosphate + 2 H(+)</text>
        <dbReference type="Rhea" id="RHEA:18633"/>
        <dbReference type="ChEBI" id="CHEBI:15377"/>
        <dbReference type="ChEBI" id="CHEBI:15378"/>
        <dbReference type="ChEBI" id="CHEBI:17544"/>
        <dbReference type="ChEBI" id="CHEBI:29985"/>
        <dbReference type="ChEBI" id="CHEBI:30616"/>
        <dbReference type="ChEBI" id="CHEBI:43474"/>
        <dbReference type="ChEBI" id="CHEBI:58228"/>
        <dbReference type="ChEBI" id="CHEBI:58359"/>
        <dbReference type="ChEBI" id="CHEBI:456216"/>
        <dbReference type="EC" id="6.3.5.5"/>
    </reaction>
</comment>
<dbReference type="PANTHER" id="PTHR43418:SF7">
    <property type="entry name" value="CARBAMOYL-PHOSPHATE SYNTHASE SMALL CHAIN"/>
    <property type="match status" value="1"/>
</dbReference>
<dbReference type="PRINTS" id="PR00096">
    <property type="entry name" value="GATASE"/>
</dbReference>
<dbReference type="InterPro" id="IPR002474">
    <property type="entry name" value="CarbamoylP_synth_ssu_N"/>
</dbReference>
<name>A0A429X5C4_SIMTE</name>
<feature type="domain" description="Carbamoyl-phosphate synthase small subunit N-terminal" evidence="6">
    <location>
        <begin position="40"/>
        <end position="169"/>
    </location>
</feature>
<gene>
    <name evidence="7" type="ORF">D5F11_016540</name>
</gene>
<evidence type="ECO:0000313" key="7">
    <source>
        <dbReference type="EMBL" id="RST58638.1"/>
    </source>
</evidence>
<dbReference type="SUPFAM" id="SSF52021">
    <property type="entry name" value="Carbamoyl phosphate synthetase, small subunit N-terminal domain"/>
    <property type="match status" value="1"/>
</dbReference>
<dbReference type="Pfam" id="PF00117">
    <property type="entry name" value="GATase"/>
    <property type="match status" value="1"/>
</dbReference>
<keyword evidence="4" id="KW-0315">Glutamine amidotransferase</keyword>
<proteinExistence type="inferred from homology"/>
<dbReference type="Gene3D" id="3.50.30.20">
    <property type="entry name" value="Carbamoyl-phosphate synthase small subunit, N-terminal domain"/>
    <property type="match status" value="1"/>
</dbReference>
<dbReference type="InterPro" id="IPR017926">
    <property type="entry name" value="GATASE"/>
</dbReference>
<evidence type="ECO:0000313" key="8">
    <source>
        <dbReference type="Proteomes" id="UP000287296"/>
    </source>
</evidence>
<dbReference type="SUPFAM" id="SSF52317">
    <property type="entry name" value="Class I glutamine amidotransferase-like"/>
    <property type="match status" value="1"/>
</dbReference>
<dbReference type="EC" id="6.3.5.5" evidence="3"/>
<protein>
    <recommendedName>
        <fullName evidence="3">carbamoyl-phosphate synthase (glutamine-hydrolyzing)</fullName>
        <ecNumber evidence="3">6.3.5.5</ecNumber>
    </recommendedName>
</protein>
<dbReference type="AlphaFoldDB" id="A0A429X5C4"/>
<sequence length="390" mass="43870">MKKLTKQSTFYRRLFNFFSIKMHKNAISKIKIRKRGEERMEGSLILANGEKFTGQWQGKPKDHIGELIYFTGMARFQEFITDPANKGKIVISTFPGVLNSNLDHSKFESDQIQIGGLITQQDASMPIDVKGINVLDLFFEQNIPVLTGMDTRALIKRVKKEGEMPAIISSKHAVNRLSAHMEDIYADSGTEHITPNGNKHIVIINFGYKKSLIQSLCQSGHKVTAVSGRIDISSVHSLKPDGIIFSGGPGNPLEWQKFFPDYKKLAMKYPTMGLGLGHQILALAFGANIEKMPAGHRNFKEAVIHTGSQKVFMSNQNHGYTVNEKDLKQHGFLVTFKNIHDGTVEGLVHEQYLVVTYQFHPEQIHNPLNELIFDHFFKTVNESKGASVYA</sequence>
<dbReference type="PANTHER" id="PTHR43418">
    <property type="entry name" value="MULTIFUNCTIONAL TRYPTOPHAN BIOSYNTHESIS PROTEIN-RELATED"/>
    <property type="match status" value="1"/>
</dbReference>
<dbReference type="Gene3D" id="3.40.50.880">
    <property type="match status" value="1"/>
</dbReference>